<evidence type="ECO:0000256" key="5">
    <source>
        <dbReference type="SAM" id="SignalP"/>
    </source>
</evidence>
<evidence type="ECO:0000313" key="8">
    <source>
        <dbReference type="Proteomes" id="UP000078358"/>
    </source>
</evidence>
<dbReference type="SUPFAM" id="SSF51126">
    <property type="entry name" value="Pectin lyase-like"/>
    <property type="match status" value="1"/>
</dbReference>
<dbReference type="InterPro" id="IPR012334">
    <property type="entry name" value="Pectin_lyas_fold"/>
</dbReference>
<reference evidence="7 8" key="1">
    <citation type="submission" date="2014-01" db="EMBL/GenBank/DDBJ databases">
        <authorList>
            <person name="Zuccon D."/>
        </authorList>
    </citation>
    <scope>NUCLEOTIDE SEQUENCE [LARGE SCALE GENOMIC DNA]</scope>
    <source>
        <strain evidence="7 8">Y31</strain>
    </source>
</reference>
<dbReference type="InterPro" id="IPR008638">
    <property type="entry name" value="FhaB/CdiA-like_TPS"/>
</dbReference>
<evidence type="ECO:0000256" key="4">
    <source>
        <dbReference type="ARBA" id="ARBA00023026"/>
    </source>
</evidence>
<feature type="chain" id="PRO_5008100128" evidence="5">
    <location>
        <begin position="29"/>
        <end position="1469"/>
    </location>
</feature>
<feature type="domain" description="Filamentous haemagglutinin FhaB/tRNA nuclease CdiA-like TPS" evidence="6">
    <location>
        <begin position="48"/>
        <end position="156"/>
    </location>
</feature>
<dbReference type="EMBL" id="JACI01000001">
    <property type="protein sequence ID" value="OAQ15386.1"/>
    <property type="molecule type" value="Genomic_DNA"/>
</dbReference>
<dbReference type="Pfam" id="PF04829">
    <property type="entry name" value="PT-VENN"/>
    <property type="match status" value="1"/>
</dbReference>
<dbReference type="InterPro" id="IPR011050">
    <property type="entry name" value="Pectin_lyase_fold/virulence"/>
</dbReference>
<proteinExistence type="predicted"/>
<dbReference type="InterPro" id="IPR006914">
    <property type="entry name" value="VENN_dom"/>
</dbReference>
<evidence type="ECO:0000256" key="2">
    <source>
        <dbReference type="ARBA" id="ARBA00022656"/>
    </source>
</evidence>
<evidence type="ECO:0000313" key="7">
    <source>
        <dbReference type="EMBL" id="OAQ15386.1"/>
    </source>
</evidence>
<keyword evidence="4" id="KW-0843">Virulence</keyword>
<dbReference type="Proteomes" id="UP000078358">
    <property type="component" value="Unassembled WGS sequence"/>
</dbReference>
<dbReference type="NCBIfam" id="TIGR01901">
    <property type="entry name" value="adhes_NPXG"/>
    <property type="match status" value="1"/>
</dbReference>
<keyword evidence="5" id="KW-0732">Signal</keyword>
<comment type="caution">
    <text evidence="7">The sequence shown here is derived from an EMBL/GenBank/DDBJ whole genome shotgun (WGS) entry which is preliminary data.</text>
</comment>
<evidence type="ECO:0000256" key="3">
    <source>
        <dbReference type="ARBA" id="ARBA00022913"/>
    </source>
</evidence>
<evidence type="ECO:0000256" key="1">
    <source>
        <dbReference type="ARBA" id="ARBA00004219"/>
    </source>
</evidence>
<dbReference type="PATRIC" id="fig|1261658.3.peg.459"/>
<sequence length="1469" mass="157712">MKKHSIGNFKKTALHLFISSCYLNTAMAQIVADYSAPPSQRPAILKGNNNQPVVNIQTPNNKGVSHNRYSQFDVDSKGVVLNNQRSNPHLAKGTAKVILNEVRSNKESQINGKIQVAGNQADVIIANPTGISINGANSQNISHLVFTTGSPQFKNNEISNINVEKGKITVGKQGLNSNSSYTQLLGRAIEIQGKISADKLLVSAGGQLANYKTLTVQGKNGEAKSKPQIGIDTAALGGMYANHIHLVTNEFGVGVRNSGVISGNATLLIDSSGKIENKGTFQANEKQVIRTKNSGVNGEILLQPNSKVSGSADTLISAGGRILVDRAVLSQIKNNQNPNAKFTLVGNGITFNSAKINTPNPLVLTTTNGGALKFETVYTNSTGKVSHILNEKQNRYNVLENEINKIKKNKDYINVRNEMNVLIQKHFGRKKPVHSEKESQLQKMSQLHKMMKPFEEKIKNLETEKSKLATMIAILNRGGHIQSPVFSEINAGNITFNLAGGLDMQGVKMQSNQGITFNSYGSTNGKTISIQGKHILAESGSGDDYSYVSIYQPSVLSARNGITFNALQPNSNNSILIKGSRLNAGNGMVNIMGYGDVVLDYGKDEYYRYHKYSYKHGGKLNRKTTTVIKEQQHAYAVPTVISAQNGIHIVAGDNLDMYATELNTPKSKIYLATGKKMNFYAVDEQHKEHSESHTKKRFLGIKINSNHRERNQILNEQLPVKLVAHSAHLKSGWDTLLQGTKFQTIAGAKIEAGVGEKARGDAKILLQGIKTTIQYEESKRKTGTVWQSFQNKGSIEEYLTLPTFTGGKPVFNASGGIVVDMPKGKLRNELETLLKKPEYAYLKNLKLNDNVQWKEVSLAYQHWDYKQQGLTGAGAAIIALAMAVVTAGAGAAAIGLAASSAYAPIANAAFTALTTQATTSLVNNRGNLNQTFKDLGSSQQAKQFVTAVVSAGVADKLANTVNVNSGNLLDKFSQNLIQAGSTATVQTAINGGKFTKALENAIYTALIDTAHAELAKNIKGIKSQADANKWYREAAHKIAHAVVGCGAAAGRGGKCTDGALGAALGEVVAEVLSGGVKPRKDEHAEFLNKTKLIVGSIIAVTGGNVNTATASAHIAVENNYLADWQKIQKDKDLAQCKNDICRMKVASYWAGVSLKQDASFLSGMVVGAPASLVDTVDGLITAVTSPVETLNAMKIMLSQDSAFSKIADNVKSSYIQRIDNLKANYEKAGSRGSFNAGYETGKLLGEVVQTVSGIGATANAIKTTGTVFVKGVEKAAKQAGYQMNRVGNYTALNKAVSQKANVATSTENGFINGSKVCKAACELKPTSNAEKALIADIVKNGDKSGKKTELLIQDLADRSGYKVIDGGKYKGNQGFDHVLQGRDGTVIIIDSKQLRKDGGVQVSNNGIGNTNQLSEQWIRNVADKLPKGNEVKDIILKNIDRPNNIKTMVTGVDKSNGSIKLIPVSIPNK</sequence>
<dbReference type="Pfam" id="PF04830">
    <property type="entry name" value="DUF637"/>
    <property type="match status" value="1"/>
</dbReference>
<dbReference type="SMART" id="SM00912">
    <property type="entry name" value="Haemagg_act"/>
    <property type="match status" value="1"/>
</dbReference>
<organism evidence="7 8">
    <name type="scientific">Bibersteinia trehalosi Y31</name>
    <dbReference type="NCBI Taxonomy" id="1261658"/>
    <lineage>
        <taxon>Bacteria</taxon>
        <taxon>Pseudomonadati</taxon>
        <taxon>Pseudomonadota</taxon>
        <taxon>Gammaproteobacteria</taxon>
        <taxon>Pasteurellales</taxon>
        <taxon>Pasteurellaceae</taxon>
        <taxon>Bibersteinia</taxon>
    </lineage>
</organism>
<dbReference type="GO" id="GO:0090729">
    <property type="term" value="F:toxin activity"/>
    <property type="evidence" value="ECO:0007669"/>
    <property type="project" value="UniProtKB-KW"/>
</dbReference>
<protein>
    <submittedName>
        <fullName evidence="7">Pre-toxin domain with VENN motif family protein</fullName>
    </submittedName>
</protein>
<name>A0A179CZP6_BIBTR</name>
<dbReference type="Gene3D" id="2.160.20.10">
    <property type="entry name" value="Single-stranded right-handed beta-helix, Pectin lyase-like"/>
    <property type="match status" value="1"/>
</dbReference>
<dbReference type="RefSeq" id="WP_064318081.1">
    <property type="nucleotide sequence ID" value="NZ_JACI01000001.1"/>
</dbReference>
<accession>A0A179CZP6</accession>
<dbReference type="InterPro" id="IPR006915">
    <property type="entry name" value="DUF637_hemagglutn_put"/>
</dbReference>
<dbReference type="CDD" id="cd20732">
    <property type="entry name" value="PoNe_FilH_DUF637_VENN-like"/>
    <property type="match status" value="1"/>
</dbReference>
<evidence type="ECO:0000259" key="6">
    <source>
        <dbReference type="SMART" id="SM00912"/>
    </source>
</evidence>
<keyword evidence="2" id="KW-0800">Toxin</keyword>
<dbReference type="Pfam" id="PF05860">
    <property type="entry name" value="TPS"/>
    <property type="match status" value="1"/>
</dbReference>
<feature type="signal peptide" evidence="5">
    <location>
        <begin position="1"/>
        <end position="28"/>
    </location>
</feature>
<keyword evidence="3" id="KW-1266">Target cell cytoplasm</keyword>
<gene>
    <name evidence="7" type="ORF">F480_02275</name>
</gene>
<comment type="subcellular location">
    <subcellularLocation>
        <location evidence="1">Target cell</location>
        <location evidence="1">Target cell cytoplasm</location>
    </subcellularLocation>
</comment>